<evidence type="ECO:0000256" key="1">
    <source>
        <dbReference type="SAM" id="MobiDB-lite"/>
    </source>
</evidence>
<feature type="region of interest" description="Disordered" evidence="1">
    <location>
        <begin position="24"/>
        <end position="48"/>
    </location>
</feature>
<protein>
    <submittedName>
        <fullName evidence="2">Uncharacterized protein</fullName>
    </submittedName>
</protein>
<evidence type="ECO:0000313" key="3">
    <source>
        <dbReference type="Proteomes" id="UP000290540"/>
    </source>
</evidence>
<feature type="compositionally biased region" description="Acidic residues" evidence="1">
    <location>
        <begin position="38"/>
        <end position="47"/>
    </location>
</feature>
<dbReference type="AlphaFoldDB" id="A0A4Q2UZI6"/>
<sequence length="666" mass="75755">MATFEEFDEIRFFSLSTLLSVCQGQQEPEGHDAANEAESSDNEDWDLGSEKDSVMLHELSSLEPNERLLIRFLDHLAETFAREKSIPPSQAKRHERRSGNRSGRGASHVAASGLMIANREPTVYVAKNGGVDDVDKDLARNLTIWIRALAATRTRPTIDKDIMWMKLVNYCRQRLDIYAAQIECISQSDLVAAFAEGSDGVALARELHSLSAKFKTDRSLETLQQMISVAYRLRYQPAPDSSSSNGKRARRTACFLGRLRAAYETLKETAIQLRRSFSKLTIVCLQAPEAGRLPRDQYERRIEELAGKNGIPRPKKGRIANALGKGAAVLTPCHAEVQILMHFECCIPPMAEPFPYIGCSKKSCWLCNQLLSLYKDKRSQTTGFYQTRCCHGRVYPLWRIALPIGPAPDPSVRFYLSTTLQNIQGMMLQRLQTLSRIQRPAVAESSANVTVAGGPLKRCALAKQRLAESCKKPERIKSDVHILKDFVCSRECLRIPATGESPHLVSIKFYGYPDDYHGREPSPFCIPDFRAYWGISNFKRAYRRITVTKQNPEELDGEYLFYWCRNTALSPNQNLMSLLGIGTLGVNEHFWYGDVFITRFHEDDETFEFHCEDVPRAYLAHNESIINIIRALWERKEPENEIRTWQHFNASDEKIKADKDILFGRM</sequence>
<dbReference type="Pfam" id="PF14441">
    <property type="entry name" value="OTT_1508_deam"/>
    <property type="match status" value="1"/>
</dbReference>
<accession>A0A4Q2UZI6</accession>
<comment type="caution">
    <text evidence="2">The sequence shown here is derived from an EMBL/GenBank/DDBJ whole genome shotgun (WGS) entry which is preliminary data.</text>
</comment>
<feature type="region of interest" description="Disordered" evidence="1">
    <location>
        <begin position="83"/>
        <end position="106"/>
    </location>
</feature>
<gene>
    <name evidence="2" type="ORF">BFJ63_vAg17546</name>
</gene>
<reference evidence="2 3" key="1">
    <citation type="submission" date="2016-12" db="EMBL/GenBank/DDBJ databases">
        <title>Draft genome sequence of Fusarium oxysporum causing rot on Narcissus.</title>
        <authorList>
            <person name="Armitage A.D."/>
            <person name="Taylor A."/>
            <person name="Clarkson J.P."/>
            <person name="Harrison R.J."/>
            <person name="Jackson A.C."/>
        </authorList>
    </citation>
    <scope>NUCLEOTIDE SEQUENCE [LARGE SCALE GENOMIC DNA]</scope>
    <source>
        <strain evidence="2 3">N139</strain>
    </source>
</reference>
<name>A0A4Q2UZI6_FUSOX</name>
<organism evidence="2 3">
    <name type="scientific">Fusarium oxysporum f. sp. narcissi</name>
    <dbReference type="NCBI Taxonomy" id="451672"/>
    <lineage>
        <taxon>Eukaryota</taxon>
        <taxon>Fungi</taxon>
        <taxon>Dikarya</taxon>
        <taxon>Ascomycota</taxon>
        <taxon>Pezizomycotina</taxon>
        <taxon>Sordariomycetes</taxon>
        <taxon>Hypocreomycetidae</taxon>
        <taxon>Hypocreales</taxon>
        <taxon>Nectriaceae</taxon>
        <taxon>Fusarium</taxon>
        <taxon>Fusarium oxysporum species complex</taxon>
    </lineage>
</organism>
<evidence type="ECO:0000313" key="2">
    <source>
        <dbReference type="EMBL" id="RYC79572.1"/>
    </source>
</evidence>
<dbReference type="Proteomes" id="UP000290540">
    <property type="component" value="Unassembled WGS sequence"/>
</dbReference>
<dbReference type="InterPro" id="IPR027796">
    <property type="entry name" value="OTT_1508_deam-like"/>
</dbReference>
<dbReference type="EMBL" id="MQTW01000593">
    <property type="protein sequence ID" value="RYC79572.1"/>
    <property type="molecule type" value="Genomic_DNA"/>
</dbReference>
<proteinExistence type="predicted"/>